<feature type="chain" id="PRO_5003181060" evidence="2">
    <location>
        <begin position="24"/>
        <end position="913"/>
    </location>
</feature>
<dbReference type="InterPro" id="IPR013783">
    <property type="entry name" value="Ig-like_fold"/>
</dbReference>
<sequence>MKSLAVASLALLLVDLRGSGAAAQSITGGCPAGGWTYTSVNNIVYLICPNSDYNVDNLASTAVPDQPTCAELCSHTTNCVNVVYEPGLCHLKGAPANPKWIKSNYYTTITAVYPMAPGSIIEKACPFNQSTFLSNNQVFSYCPNSNYPYDNSKTIAVRSLQQCADTCAQTSGCQSVVYEPGLCHPKVPTQNPRMFVDRYYSTFTQLYTLQPGRSTNGKCLGGQTYYVSKKGTYYEICPFSDFNIDNLQSLQAYDIKSCAEICDKTQGCTKVVYEPPRAMCHLKGSPSNANMKQSNYYWTLAAVPFRVKNGVSIVERCPSGATLYTSENGVQYEICPYSNYGVDNIDSSWQPSQNACIEWCSKTPGCYLGQYQPNNGMCWSKGYPFQSDWTQYDAYTTFKIVPTSYAAPAVLSQNGQWSPIQTLPLNPVAAYLVPAYPVVQDFLSFSSFSPFTFGGGPAYFNTAFMRYNIKSSAASQFNVAETKHDMFCPGMNHLADGRLVINGGNTDAAVTIYDPFANTWTRAANMNMGRGYQSSVTLSDGRGFTIGGSYTGGIGGQNGTPMKNGEVYDPKLNKWTALPGALVAPMLTTYDNAGAWRTDNHAWLYAWSNGSVFQAGPSKNMNWYSTSGQGSVKGAGQRNTQNDQMCGVTVMYDSGKIFAAGGAQSYSDDKALYAAHRITLNGVNQSPTVQQLPNAKYARIFAQAIVLPNGQVFVTGGQAYAAGFTDTLSVLQAEVYDPVANTFTPVAALAVPRNYHSTGLLLPDGRVMNGGGGLCYVGGGCNSGNHPDLQFWTPPYMFDARGNPATRPQISSISASQQSGNQVRVSPGGKLTVVLGSSGANLGHVLVRMGSGTHSIDTDQRRIPLTVYSTNGNTVALSIPNDNGVVPPGFWYYFAVAPSGVHSIGLTVNVLAA</sequence>
<evidence type="ECO:0000313" key="7">
    <source>
        <dbReference type="EMBL" id="EFQ36699.1"/>
    </source>
</evidence>
<dbReference type="AlphaFoldDB" id="E3R0R1"/>
<dbReference type="eggNOG" id="ENOG502SCD5">
    <property type="taxonomic scope" value="Eukaryota"/>
</dbReference>
<evidence type="ECO:0000256" key="2">
    <source>
        <dbReference type="SAM" id="SignalP"/>
    </source>
</evidence>
<feature type="domain" description="Apple" evidence="6">
    <location>
        <begin position="350"/>
        <end position="368"/>
    </location>
</feature>
<keyword evidence="8" id="KW-1185">Reference proteome</keyword>
<dbReference type="SMART" id="SM00612">
    <property type="entry name" value="Kelch"/>
    <property type="match status" value="3"/>
</dbReference>
<dbReference type="Gene3D" id="2.130.10.80">
    <property type="entry name" value="Galactose oxidase/kelch, beta-propeller"/>
    <property type="match status" value="1"/>
</dbReference>
<reference evidence="8" key="1">
    <citation type="journal article" date="2012" name="Nat. Genet.">
        <title>Lifestyle transitions in plant pathogenic Colletotrichum fungi deciphered by genome and transcriptome analyses.</title>
        <authorList>
            <person name="O'Connell R.J."/>
            <person name="Thon M.R."/>
            <person name="Hacquard S."/>
            <person name="Amyotte S.G."/>
            <person name="Kleemann J."/>
            <person name="Torres M.F."/>
            <person name="Damm U."/>
            <person name="Buiate E.A."/>
            <person name="Epstein L."/>
            <person name="Alkan N."/>
            <person name="Altmueller J."/>
            <person name="Alvarado-Balderrama L."/>
            <person name="Bauser C.A."/>
            <person name="Becker C."/>
            <person name="Birren B.W."/>
            <person name="Chen Z."/>
            <person name="Choi J."/>
            <person name="Crouch J.A."/>
            <person name="Duvick J.P."/>
            <person name="Farman M.A."/>
            <person name="Gan P."/>
            <person name="Heiman D."/>
            <person name="Henrissat B."/>
            <person name="Howard R.J."/>
            <person name="Kabbage M."/>
            <person name="Koch C."/>
            <person name="Kracher B."/>
            <person name="Kubo Y."/>
            <person name="Law A.D."/>
            <person name="Lebrun M.-H."/>
            <person name="Lee Y.-H."/>
            <person name="Miyara I."/>
            <person name="Moore N."/>
            <person name="Neumann U."/>
            <person name="Nordstroem K."/>
            <person name="Panaccione D.G."/>
            <person name="Panstruga R."/>
            <person name="Place M."/>
            <person name="Proctor R.H."/>
            <person name="Prusky D."/>
            <person name="Rech G."/>
            <person name="Reinhardt R."/>
            <person name="Rollins J.A."/>
            <person name="Rounsley S."/>
            <person name="Schardl C.L."/>
            <person name="Schwartz D.C."/>
            <person name="Shenoy N."/>
            <person name="Shirasu K."/>
            <person name="Sikhakolli U.R."/>
            <person name="Stueber K."/>
            <person name="Sukno S.A."/>
            <person name="Sweigard J.A."/>
            <person name="Takano Y."/>
            <person name="Takahara H."/>
            <person name="Trail F."/>
            <person name="van der Does H.C."/>
            <person name="Voll L.M."/>
            <person name="Will I."/>
            <person name="Young S."/>
            <person name="Zeng Q."/>
            <person name="Zhang J."/>
            <person name="Zhou S."/>
            <person name="Dickman M.B."/>
            <person name="Schulze-Lefert P."/>
            <person name="Ver Loren van Themaat E."/>
            <person name="Ma L.-J."/>
            <person name="Vaillancourt L.J."/>
        </authorList>
    </citation>
    <scope>NUCLEOTIDE SEQUENCE [LARGE SCALE GENOMIC DNA]</scope>
    <source>
        <strain evidence="8">M1.001 / M2 / FGSC 10212</strain>
    </source>
</reference>
<dbReference type="InterPro" id="IPR014756">
    <property type="entry name" value="Ig_E-set"/>
</dbReference>
<dbReference type="InterPro" id="IPR011043">
    <property type="entry name" value="Gal_Oxase/kelch_b-propeller"/>
</dbReference>
<dbReference type="InterPro" id="IPR037293">
    <property type="entry name" value="Gal_Oxidase_central_sf"/>
</dbReference>
<feature type="domain" description="Apple" evidence="6">
    <location>
        <begin position="250"/>
        <end position="283"/>
    </location>
</feature>
<dbReference type="SUPFAM" id="SSF81296">
    <property type="entry name" value="E set domains"/>
    <property type="match status" value="1"/>
</dbReference>
<dbReference type="OrthoDB" id="2019572at2759"/>
<dbReference type="CDD" id="cd02851">
    <property type="entry name" value="E_set_GO_C"/>
    <property type="match status" value="1"/>
</dbReference>
<keyword evidence="1 2" id="KW-0732">Signal</keyword>
<accession>E3R0R1</accession>
<dbReference type="VEuPathDB" id="FungiDB:GLRG_11847"/>
<evidence type="ECO:0000259" key="3">
    <source>
        <dbReference type="Pfam" id="PF00024"/>
    </source>
</evidence>
<dbReference type="GeneID" id="24417210"/>
<evidence type="ECO:0000259" key="6">
    <source>
        <dbReference type="Pfam" id="PF14295"/>
    </source>
</evidence>
<dbReference type="InterPro" id="IPR006652">
    <property type="entry name" value="Kelch_1"/>
</dbReference>
<name>E3R0R1_COLGM</name>
<dbReference type="Pfam" id="PF09118">
    <property type="entry name" value="GO-like_E_set"/>
    <property type="match status" value="1"/>
</dbReference>
<dbReference type="InterPro" id="IPR003609">
    <property type="entry name" value="Pan_app"/>
</dbReference>
<dbReference type="HOGENOM" id="CLU_013444_1_0_1"/>
<evidence type="ECO:0000256" key="1">
    <source>
        <dbReference type="ARBA" id="ARBA00022729"/>
    </source>
</evidence>
<dbReference type="InterPro" id="IPR009880">
    <property type="entry name" value="Glyoxal_oxidase_N"/>
</dbReference>
<dbReference type="Pfam" id="PF00024">
    <property type="entry name" value="PAN_1"/>
    <property type="match status" value="1"/>
</dbReference>
<dbReference type="InterPro" id="IPR015202">
    <property type="entry name" value="GO-like_E_set"/>
</dbReference>
<dbReference type="EMBL" id="GG697476">
    <property type="protein sequence ID" value="EFQ36699.1"/>
    <property type="molecule type" value="Genomic_DNA"/>
</dbReference>
<dbReference type="Proteomes" id="UP000008782">
    <property type="component" value="Unassembled WGS sequence"/>
</dbReference>
<dbReference type="PROSITE" id="PS51257">
    <property type="entry name" value="PROKAR_LIPOPROTEIN"/>
    <property type="match status" value="1"/>
</dbReference>
<dbReference type="SUPFAM" id="SSF50965">
    <property type="entry name" value="Galactose oxidase, central domain"/>
    <property type="match status" value="1"/>
</dbReference>
<dbReference type="PANTHER" id="PTHR32208:SF56">
    <property type="entry name" value="GALACTOSE OXIDASE-RELATED"/>
    <property type="match status" value="1"/>
</dbReference>
<gene>
    <name evidence="7" type="ORF">GLRG_11847</name>
</gene>
<feature type="domain" description="Glyoxal oxidase N-terminal" evidence="4">
    <location>
        <begin position="476"/>
        <end position="772"/>
    </location>
</feature>
<dbReference type="STRING" id="645133.E3R0R1"/>
<feature type="domain" description="Apple" evidence="6">
    <location>
        <begin position="57"/>
        <end position="92"/>
    </location>
</feature>
<evidence type="ECO:0000313" key="8">
    <source>
        <dbReference type="Proteomes" id="UP000008782"/>
    </source>
</evidence>
<organism evidence="8">
    <name type="scientific">Colletotrichum graminicola (strain M1.001 / M2 / FGSC 10212)</name>
    <name type="common">Maize anthracnose fungus</name>
    <name type="synonym">Glomerella graminicola</name>
    <dbReference type="NCBI Taxonomy" id="645133"/>
    <lineage>
        <taxon>Eukaryota</taxon>
        <taxon>Fungi</taxon>
        <taxon>Dikarya</taxon>
        <taxon>Ascomycota</taxon>
        <taxon>Pezizomycotina</taxon>
        <taxon>Sordariomycetes</taxon>
        <taxon>Hypocreomycetidae</taxon>
        <taxon>Glomerellales</taxon>
        <taxon>Glomerellaceae</taxon>
        <taxon>Colletotrichum</taxon>
        <taxon>Colletotrichum graminicola species complex</taxon>
    </lineage>
</organism>
<feature type="domain" description="Apple" evidence="3">
    <location>
        <begin position="142"/>
        <end position="201"/>
    </location>
</feature>
<feature type="signal peptide" evidence="2">
    <location>
        <begin position="1"/>
        <end position="23"/>
    </location>
</feature>
<protein>
    <submittedName>
        <fullName evidence="7">Kelch domain-containing protein</fullName>
    </submittedName>
</protein>
<evidence type="ECO:0000259" key="4">
    <source>
        <dbReference type="Pfam" id="PF07250"/>
    </source>
</evidence>
<feature type="domain" description="Galactose oxidase-like Early set" evidence="5">
    <location>
        <begin position="807"/>
        <end position="910"/>
    </location>
</feature>
<dbReference type="RefSeq" id="XP_008100719.1">
    <property type="nucleotide sequence ID" value="XM_008102528.1"/>
</dbReference>
<dbReference type="PANTHER" id="PTHR32208">
    <property type="entry name" value="SECRETED PROTEIN-RELATED"/>
    <property type="match status" value="1"/>
</dbReference>
<evidence type="ECO:0000259" key="5">
    <source>
        <dbReference type="Pfam" id="PF09118"/>
    </source>
</evidence>
<proteinExistence type="predicted"/>
<dbReference type="Gene3D" id="3.50.4.10">
    <property type="entry name" value="Hepatocyte Growth Factor"/>
    <property type="match status" value="1"/>
</dbReference>
<dbReference type="Pfam" id="PF07250">
    <property type="entry name" value="Glyoxal_oxid_N"/>
    <property type="match status" value="1"/>
</dbReference>
<dbReference type="Pfam" id="PF14295">
    <property type="entry name" value="PAN_4"/>
    <property type="match status" value="3"/>
</dbReference>
<dbReference type="Gene3D" id="2.60.40.10">
    <property type="entry name" value="Immunoglobulins"/>
    <property type="match status" value="1"/>
</dbReference>